<protein>
    <recommendedName>
        <fullName evidence="3">Sulfotransferase</fullName>
        <ecNumber evidence="3">2.8.2.-</ecNumber>
    </recommendedName>
</protein>
<dbReference type="SUPFAM" id="SSF52540">
    <property type="entry name" value="P-loop containing nucleoside triphosphate hydrolases"/>
    <property type="match status" value="1"/>
</dbReference>
<name>A0AAN8YZN0_9MAGN</name>
<keyword evidence="2 3" id="KW-0808">Transferase</keyword>
<evidence type="ECO:0000256" key="1">
    <source>
        <dbReference type="ARBA" id="ARBA00005771"/>
    </source>
</evidence>
<evidence type="ECO:0000256" key="3">
    <source>
        <dbReference type="RuleBase" id="RU361155"/>
    </source>
</evidence>
<dbReference type="EC" id="2.8.2.-" evidence="3"/>
<sequence>MYGLGIMSSQQFLKTRPTNVLLVSTPKSGTTWLKLFRTSIVDLEVIPSPRLLAPDFPYISFPESVTSSDCKIVFLCCNPKDVLVSFFHLMSKLKVTEHPPIPLLQGYELFCKEILTGFLSKLFSLDEVENGVPEKIMEICRFEIMKSLEVNGTGTYLPGVAHSVFFREGKVGDWKYHFAAEMD</sequence>
<reference evidence="5 6" key="1">
    <citation type="submission" date="2023-12" db="EMBL/GenBank/DDBJ databases">
        <title>A high-quality genome assembly for Dillenia turbinata (Dilleniales).</title>
        <authorList>
            <person name="Chanderbali A."/>
        </authorList>
    </citation>
    <scope>NUCLEOTIDE SEQUENCE [LARGE SCALE GENOMIC DNA]</scope>
    <source>
        <strain evidence="5">LSX21</strain>
        <tissue evidence="5">Leaf</tissue>
    </source>
</reference>
<evidence type="ECO:0000313" key="5">
    <source>
        <dbReference type="EMBL" id="KAK6921059.1"/>
    </source>
</evidence>
<feature type="domain" description="Sulfotransferase" evidence="4">
    <location>
        <begin position="129"/>
        <end position="182"/>
    </location>
</feature>
<dbReference type="AlphaFoldDB" id="A0AAN8YZN0"/>
<dbReference type="EMBL" id="JBAMMX010000020">
    <property type="protein sequence ID" value="KAK6921059.1"/>
    <property type="molecule type" value="Genomic_DNA"/>
</dbReference>
<evidence type="ECO:0000259" key="4">
    <source>
        <dbReference type="Pfam" id="PF00685"/>
    </source>
</evidence>
<dbReference type="Proteomes" id="UP001370490">
    <property type="component" value="Unassembled WGS sequence"/>
</dbReference>
<proteinExistence type="inferred from homology"/>
<dbReference type="PANTHER" id="PTHR11783">
    <property type="entry name" value="SULFOTRANSFERASE SULT"/>
    <property type="match status" value="1"/>
</dbReference>
<dbReference type="Gene3D" id="3.40.50.300">
    <property type="entry name" value="P-loop containing nucleotide triphosphate hydrolases"/>
    <property type="match status" value="2"/>
</dbReference>
<feature type="domain" description="Sulfotransferase" evidence="4">
    <location>
        <begin position="39"/>
        <end position="114"/>
    </location>
</feature>
<accession>A0AAN8YZN0</accession>
<gene>
    <name evidence="5" type="ORF">RJ641_014737</name>
</gene>
<comment type="similarity">
    <text evidence="1 3">Belongs to the sulfotransferase 1 family.</text>
</comment>
<dbReference type="InterPro" id="IPR027417">
    <property type="entry name" value="P-loop_NTPase"/>
</dbReference>
<organism evidence="5 6">
    <name type="scientific">Dillenia turbinata</name>
    <dbReference type="NCBI Taxonomy" id="194707"/>
    <lineage>
        <taxon>Eukaryota</taxon>
        <taxon>Viridiplantae</taxon>
        <taxon>Streptophyta</taxon>
        <taxon>Embryophyta</taxon>
        <taxon>Tracheophyta</taxon>
        <taxon>Spermatophyta</taxon>
        <taxon>Magnoliopsida</taxon>
        <taxon>eudicotyledons</taxon>
        <taxon>Gunneridae</taxon>
        <taxon>Pentapetalae</taxon>
        <taxon>Dilleniales</taxon>
        <taxon>Dilleniaceae</taxon>
        <taxon>Dillenia</taxon>
    </lineage>
</organism>
<dbReference type="Pfam" id="PF00685">
    <property type="entry name" value="Sulfotransfer_1"/>
    <property type="match status" value="2"/>
</dbReference>
<dbReference type="GO" id="GO:0008146">
    <property type="term" value="F:sulfotransferase activity"/>
    <property type="evidence" value="ECO:0007669"/>
    <property type="project" value="InterPro"/>
</dbReference>
<evidence type="ECO:0000313" key="6">
    <source>
        <dbReference type="Proteomes" id="UP001370490"/>
    </source>
</evidence>
<dbReference type="InterPro" id="IPR000863">
    <property type="entry name" value="Sulfotransferase_dom"/>
</dbReference>
<evidence type="ECO:0000256" key="2">
    <source>
        <dbReference type="ARBA" id="ARBA00022679"/>
    </source>
</evidence>
<comment type="caution">
    <text evidence="5">The sequence shown here is derived from an EMBL/GenBank/DDBJ whole genome shotgun (WGS) entry which is preliminary data.</text>
</comment>
<keyword evidence="6" id="KW-1185">Reference proteome</keyword>